<dbReference type="CDD" id="cd00093">
    <property type="entry name" value="HTH_XRE"/>
    <property type="match status" value="1"/>
</dbReference>
<dbReference type="SMART" id="SM00530">
    <property type="entry name" value="HTH_XRE"/>
    <property type="match status" value="1"/>
</dbReference>
<dbReference type="EMBL" id="JAINVZ010000004">
    <property type="protein sequence ID" value="MBY8884900.1"/>
    <property type="molecule type" value="Genomic_DNA"/>
</dbReference>
<dbReference type="RefSeq" id="WP_222975749.1">
    <property type="nucleotide sequence ID" value="NZ_JAINVZ010000004.1"/>
</dbReference>
<dbReference type="Gene3D" id="1.10.260.40">
    <property type="entry name" value="lambda repressor-like DNA-binding domains"/>
    <property type="match status" value="1"/>
</dbReference>
<gene>
    <name evidence="2" type="ORF">K7472_08565</name>
</gene>
<dbReference type="Gene3D" id="1.25.40.10">
    <property type="entry name" value="Tetratricopeptide repeat domain"/>
    <property type="match status" value="1"/>
</dbReference>
<dbReference type="PROSITE" id="PS50943">
    <property type="entry name" value="HTH_CROC1"/>
    <property type="match status" value="1"/>
</dbReference>
<proteinExistence type="predicted"/>
<name>A0ABS7QNZ6_9ACTN</name>
<evidence type="ECO:0000259" key="1">
    <source>
        <dbReference type="PROSITE" id="PS50943"/>
    </source>
</evidence>
<reference evidence="2 3" key="1">
    <citation type="submission" date="2021-08" db="EMBL/GenBank/DDBJ databases">
        <title>Streptomyces sp. PTM05 isolated from lichen.</title>
        <authorList>
            <person name="Somphong A."/>
            <person name="Phongsopitanun W."/>
            <person name="Tanasupawat S."/>
        </authorList>
    </citation>
    <scope>NUCLEOTIDE SEQUENCE [LARGE SCALE GENOMIC DNA]</scope>
    <source>
        <strain evidence="2 3">Ptm05</strain>
    </source>
</reference>
<sequence length="432" mass="47149">MDVHKVVGERIAKARRRKYWYQRELALAIGKGESWVSQIERGALSLDSMKTAEKIAEVLGLSVPYVLAFDVRCPDYRPVPDATRSDDLPAAAVDLTDSDIVLRRTFLSTSAGVAATAAVPHEEHGSGLDSTTMTDLRSTSTAYRRAYRAVPAEALLPAARAQVHLVHSLRPEAQPDRQRRELLRQLSEMAALTGIMSYMDAGDERTGRAYLDLAHRAAKAVGSADLLAMALATKAFVNSYTGDPDGGLDCALAAVDHAEHGTDPRMHGWVLAVCSEMHASLGEERECRLALDRSRQIIDGLDPDPVWSGIGWYDMAKADAYDGGDLVRLGRYREALPCLNAALASLTPDMMRHRCTAHVDRAEAYAAAGEVDAAVEDAHTALTLLEQTHHANSLDRITRLHRNLRQRDSRATRTLAEHLIHTRALVSAGAPA</sequence>
<dbReference type="SUPFAM" id="SSF47413">
    <property type="entry name" value="lambda repressor-like DNA-binding domains"/>
    <property type="match status" value="1"/>
</dbReference>
<evidence type="ECO:0000313" key="2">
    <source>
        <dbReference type="EMBL" id="MBY8884900.1"/>
    </source>
</evidence>
<feature type="domain" description="HTH cro/C1-type" evidence="1">
    <location>
        <begin position="11"/>
        <end position="66"/>
    </location>
</feature>
<accession>A0ABS7QNZ6</accession>
<comment type="caution">
    <text evidence="2">The sequence shown here is derived from an EMBL/GenBank/DDBJ whole genome shotgun (WGS) entry which is preliminary data.</text>
</comment>
<evidence type="ECO:0000313" key="3">
    <source>
        <dbReference type="Proteomes" id="UP001198565"/>
    </source>
</evidence>
<organism evidence="2 3">
    <name type="scientific">Streptantibioticus parmotrematis</name>
    <dbReference type="NCBI Taxonomy" id="2873249"/>
    <lineage>
        <taxon>Bacteria</taxon>
        <taxon>Bacillati</taxon>
        <taxon>Actinomycetota</taxon>
        <taxon>Actinomycetes</taxon>
        <taxon>Kitasatosporales</taxon>
        <taxon>Streptomycetaceae</taxon>
        <taxon>Streptantibioticus</taxon>
    </lineage>
</organism>
<dbReference type="Proteomes" id="UP001198565">
    <property type="component" value="Unassembled WGS sequence"/>
</dbReference>
<protein>
    <submittedName>
        <fullName evidence="2">Helix-turn-helix domain-containing protein</fullName>
    </submittedName>
</protein>
<dbReference type="InterPro" id="IPR010982">
    <property type="entry name" value="Lambda_DNA-bd_dom_sf"/>
</dbReference>
<dbReference type="Pfam" id="PF13560">
    <property type="entry name" value="HTH_31"/>
    <property type="match status" value="1"/>
</dbReference>
<dbReference type="SUPFAM" id="SSF48452">
    <property type="entry name" value="TPR-like"/>
    <property type="match status" value="1"/>
</dbReference>
<dbReference type="InterPro" id="IPR011990">
    <property type="entry name" value="TPR-like_helical_dom_sf"/>
</dbReference>
<dbReference type="InterPro" id="IPR001387">
    <property type="entry name" value="Cro/C1-type_HTH"/>
</dbReference>
<keyword evidence="3" id="KW-1185">Reference proteome</keyword>